<accession>A0A6B0V162</accession>
<evidence type="ECO:0000256" key="1">
    <source>
        <dbReference type="SAM" id="MobiDB-lite"/>
    </source>
</evidence>
<keyword evidence="2" id="KW-1133">Transmembrane helix</keyword>
<reference evidence="3" key="1">
    <citation type="submission" date="2019-12" db="EMBL/GenBank/DDBJ databases">
        <title>An insight into the sialome of adult female Ixodes ricinus ticks feeding for 6 days.</title>
        <authorList>
            <person name="Perner J."/>
            <person name="Ribeiro J.M.C."/>
        </authorList>
    </citation>
    <scope>NUCLEOTIDE SEQUENCE</scope>
    <source>
        <strain evidence="3">Semi-engorged</strain>
        <tissue evidence="3">Salivary glands</tissue>
    </source>
</reference>
<dbReference type="EMBL" id="GIFC01013900">
    <property type="protein sequence ID" value="MXU95983.1"/>
    <property type="molecule type" value="Transcribed_RNA"/>
</dbReference>
<keyword evidence="2" id="KW-0472">Membrane</keyword>
<organism evidence="3">
    <name type="scientific">Ixodes ricinus</name>
    <name type="common">Common tick</name>
    <name type="synonym">Acarus ricinus</name>
    <dbReference type="NCBI Taxonomy" id="34613"/>
    <lineage>
        <taxon>Eukaryota</taxon>
        <taxon>Metazoa</taxon>
        <taxon>Ecdysozoa</taxon>
        <taxon>Arthropoda</taxon>
        <taxon>Chelicerata</taxon>
        <taxon>Arachnida</taxon>
        <taxon>Acari</taxon>
        <taxon>Parasitiformes</taxon>
        <taxon>Ixodida</taxon>
        <taxon>Ixodoidea</taxon>
        <taxon>Ixodidae</taxon>
        <taxon>Ixodinae</taxon>
        <taxon>Ixodes</taxon>
    </lineage>
</organism>
<feature type="transmembrane region" description="Helical" evidence="2">
    <location>
        <begin position="6"/>
        <end position="23"/>
    </location>
</feature>
<evidence type="ECO:0000313" key="3">
    <source>
        <dbReference type="EMBL" id="MXU95983.1"/>
    </source>
</evidence>
<name>A0A6B0V162_IXORI</name>
<feature type="region of interest" description="Disordered" evidence="1">
    <location>
        <begin position="127"/>
        <end position="146"/>
    </location>
</feature>
<proteinExistence type="predicted"/>
<dbReference type="AlphaFoldDB" id="A0A6B0V162"/>
<protein>
    <submittedName>
        <fullName evidence="3">Putative secreted protein</fullName>
    </submittedName>
</protein>
<sequence>MVWLDLSWFTVILFLMFLARLAYRSVFRVSMKSRSHGDTHAIIRVRLFPPSESWSSLVSFESRYGTWEILPEASPSAEITFPRARSPQLMEMPSLARSPVAPVRLSRSDPARSTKWNLAVRVSNSLKVDASPSPPSSSSAPSSSGTVTTRCCLMCRVKIAWDRDDCRFIAVLAVMRESAPISRYFITCSALSTFLGATPIV</sequence>
<keyword evidence="2" id="KW-0812">Transmembrane</keyword>
<evidence type="ECO:0000256" key="2">
    <source>
        <dbReference type="SAM" id="Phobius"/>
    </source>
</evidence>